<dbReference type="InterPro" id="IPR011545">
    <property type="entry name" value="DEAD/DEAH_box_helicase_dom"/>
</dbReference>
<dbReference type="EMBL" id="KQ030732">
    <property type="protein sequence ID" value="KJZ69305.1"/>
    <property type="molecule type" value="Genomic_DNA"/>
</dbReference>
<evidence type="ECO:0000259" key="8">
    <source>
        <dbReference type="PROSITE" id="PS51194"/>
    </source>
</evidence>
<dbReference type="GO" id="GO:0000724">
    <property type="term" value="P:double-strand break repair via homologous recombination"/>
    <property type="evidence" value="ECO:0007669"/>
    <property type="project" value="TreeGrafter"/>
</dbReference>
<reference evidence="9 10" key="1">
    <citation type="journal article" date="2014" name="Genome Biol. Evol.">
        <title>Comparative genomics and transcriptomics analyses reveal divergent lifestyle features of nematode endoparasitic fungus Hirsutella minnesotensis.</title>
        <authorList>
            <person name="Lai Y."/>
            <person name="Liu K."/>
            <person name="Zhang X."/>
            <person name="Zhang X."/>
            <person name="Li K."/>
            <person name="Wang N."/>
            <person name="Shu C."/>
            <person name="Wu Y."/>
            <person name="Wang C."/>
            <person name="Bushley K.E."/>
            <person name="Xiang M."/>
            <person name="Liu X."/>
        </authorList>
    </citation>
    <scope>NUCLEOTIDE SEQUENCE [LARGE SCALE GENOMIC DNA]</scope>
    <source>
        <strain evidence="9 10">3608</strain>
    </source>
</reference>
<protein>
    <recommendedName>
        <fullName evidence="5">DNA 3'-5' helicase</fullName>
        <ecNumber evidence="5">5.6.2.4</ecNumber>
    </recommendedName>
</protein>
<dbReference type="GO" id="GO:0005737">
    <property type="term" value="C:cytoplasm"/>
    <property type="evidence" value="ECO:0007669"/>
    <property type="project" value="TreeGrafter"/>
</dbReference>
<dbReference type="Pfam" id="PF00270">
    <property type="entry name" value="DEAD"/>
    <property type="match status" value="1"/>
</dbReference>
<feature type="compositionally biased region" description="Low complexity" evidence="6">
    <location>
        <begin position="1"/>
        <end position="10"/>
    </location>
</feature>
<dbReference type="GO" id="GO:0003676">
    <property type="term" value="F:nucleic acid binding"/>
    <property type="evidence" value="ECO:0007669"/>
    <property type="project" value="InterPro"/>
</dbReference>
<organism evidence="9 10">
    <name type="scientific">Hirsutella minnesotensis 3608</name>
    <dbReference type="NCBI Taxonomy" id="1043627"/>
    <lineage>
        <taxon>Eukaryota</taxon>
        <taxon>Fungi</taxon>
        <taxon>Dikarya</taxon>
        <taxon>Ascomycota</taxon>
        <taxon>Pezizomycotina</taxon>
        <taxon>Sordariomycetes</taxon>
        <taxon>Hypocreomycetidae</taxon>
        <taxon>Hypocreales</taxon>
        <taxon>Ophiocordycipitaceae</taxon>
        <taxon>Hirsutella</taxon>
    </lineage>
</organism>
<dbReference type="SUPFAM" id="SSF52540">
    <property type="entry name" value="P-loop containing nucleoside triphosphate hydrolases"/>
    <property type="match status" value="1"/>
</dbReference>
<feature type="region of interest" description="Disordered" evidence="6">
    <location>
        <begin position="1"/>
        <end position="55"/>
    </location>
</feature>
<feature type="compositionally biased region" description="Acidic residues" evidence="6">
    <location>
        <begin position="284"/>
        <end position="296"/>
    </location>
</feature>
<feature type="region of interest" description="Disordered" evidence="6">
    <location>
        <begin position="254"/>
        <end position="342"/>
    </location>
</feature>
<dbReference type="GO" id="GO:0009378">
    <property type="term" value="F:four-way junction helicase activity"/>
    <property type="evidence" value="ECO:0007669"/>
    <property type="project" value="TreeGrafter"/>
</dbReference>
<dbReference type="PANTHER" id="PTHR13710:SF154">
    <property type="entry name" value="RECQ HELICASE, PUTATIVE (AFU_ORTHOLOGUE AFUA_6G14720)-RELATED"/>
    <property type="match status" value="1"/>
</dbReference>
<dbReference type="Gene3D" id="3.40.50.300">
    <property type="entry name" value="P-loop containing nucleotide triphosphate hydrolases"/>
    <property type="match status" value="2"/>
</dbReference>
<sequence>MSALPLLRPSSSPPHWQPPATDLRTPPPTSPSSPTGRGSEFHGWPESGQSPSRKVDAALLEQEAAEDRRLRAESKQIWRNRQLHSCVEDNETTPWLKHTGWPEFFEGRPLDIITTTAIQPTAGPNRGKEGLLLGSWQGVPVWSSARAEARLRILMQAVDDIFDRAEATLARTSYRSRCWISSYWSDTFYTRPLRILPTRTKARYKSKWKEFICYLFRAIALEPRKRREIYNIPLRADEMTMMRHVLSLASRLQDEGEADGTLSDDQGSGSPWWGQSASERGESSEGDGAGEDESSNDESKGSDASNDVSDDDTSDDDEADDSEESCEEDYKGHGANPTSLRRSISLPHGARLELAEALFQLSMMFWTHQCQTGVLDSSALVHFTAVMGIHRTSLAYRSAYNYTPSLAALTWVGRLFFLEYALPLCSYDTLVYVWPARDAYPSQPERLQAIRIKYTLRGCHTPIGEILELKAFGKSIIKREGYRSNLTWSLDGQSFTIGNDKVVHLSEFCAAHRDAIWRVQEQVDEMMLGWKPAEDLSAISDDLTNDVPGWCFLDSPENGLIGSYKAMTRRAWSSSFRGAALAKAGQWLSCSCLTYLEAGIELGTKIFVALHLTAGLPGRGTEITSIRLRNTKLAIRNVFVREGQMIIVISYSKSRASNNHAFYTARYLSQDLASSVLTYVSYIRPFIDFLANRLELSQFRSNEFLFPDAGVKHSKKHLTSTQATVAMRFFTRRLRTPWTLSLYRQAAIAIAKRYISELIKKRNFYYPTGASAPVNMIAAGVGHHPYMLLTAYAIDTALPARLQPELLEMYRRLSTLWQDWNYQYHQSQDLSRAMSPARGAVTLRNSSVPNRENKRQASGDDDINSHKRRKWKDNVEQSDSLSNDGPHPPDGFIFNDQYGIIICVACESMVRPGRKSQYRHLRTQHHATGSDCQGLLEKLSRFPLLSLEQLVVPQETVPAIPGLRVYDAFRCNICRFFTIRRNLILDHMSTHKLGVSPMRAYKIGHCETCKAQTFSSAKGMIQYFQVEPNESSLTTYFRKAKELLAYYYRVVYREDGHFTRETEGQALPRDVIEPTHTQRQAMGEIVEALRAVRKAVKDAGGNGDGDDEAYRSDPALRRAIRNFYLSLPYQKVSSVPFRSPLLSFCAMLSRVTPVGGSGGKGRGRKADVRGLVWAEPRNFTSHLSAIVWIMQLLVFDFACFYKQDDEDGVLDLIRLMARKAFCDGEETPLGHALAWRNYLGKVAKSAVTPNQARWSQDGQTLTLNRVTLRMDQVPQLLVSEYRRAHALLFDELLFGADDIPPIESWRVHDDLDLEEYGGSWLTDKRNAEVLHGAQDAGLRQIQSRAGLRQVFVRDGPAGQKVLCRKAIAIYEAHAQEFLKRLATLIHVSPCPPLRASELLLVLYANTGRRRNIYVWEKSVMLHVRYHKSQELTGAQADNVRFLPRAVGDLLLTYLAVVQPLRQTFLRQGRPGALLSPYLWAKLDGEVWPDTKVTDCLKKACARAETPELTVAWWRQAAASITKAKFSASQRANFNMHDVEGAEEIEEETDMVSLAVASNHSVTTFTHAYAGTTTLVMNMPLNRAYRASELWRNLFAVDQVLRGKRPRAPADDDDPYAGGGVLRACKKAQLRTRPALKEGGLVAVARRLHNDPALQLRRPGQRDAMLAALGPRPAEQVVVVLGTGSGKSLLFMVAAAMDGAGTTVLVLPTVSLRTNMRDRLDKAGVRYHVWRPGPSNKAAPLVIVSAEAACTERFVEYVGLLNSGQRLDRIVVDECHLTITASDYRRSMSQLGWYVRSVPTQTVWLTATLPPVFEEPFFGHNKLVRPLIVRESTDRPNIRYVVRRERGLGTLAARAAECVRGCRSRKDLFRSERDKVILYCRTKELVAGLAALLGCPHYTGDGRDEEEKTEALDRWLGSATMPAIAATSALGVGFDYPHVRWVIHVGAPTCMTDFSQETGRAGRDGALAESTVLLSAAWEPRGDRRTGADADSMDLFLMQQHCSRGVMSQFLDARPDWKWCMAGDALCGVCPVPHAERRPTNVEFQLPRPDGHEDGARDDGQDDGDTCETGDLTYTGPDEILRQRKANEAALSRYEQDLETLRGCCALCRLDGRAWEHAASTCARRFAWIKAKKSTLQECRRQGKDWMAPLTVCFKCFQPQEICRAADPEYEGSRACKYPDVVIPLCYRAFYRDGRAHWFGKHFGFVPRTESEYMRWLGTSATLGGARCVEANRVAALLLSELG</sequence>
<dbReference type="GO" id="GO:0005524">
    <property type="term" value="F:ATP binding"/>
    <property type="evidence" value="ECO:0007669"/>
    <property type="project" value="UniProtKB-KW"/>
</dbReference>
<proteinExistence type="inferred from homology"/>
<evidence type="ECO:0000259" key="7">
    <source>
        <dbReference type="PROSITE" id="PS51192"/>
    </source>
</evidence>
<dbReference type="SMART" id="SM00487">
    <property type="entry name" value="DEXDc"/>
    <property type="match status" value="1"/>
</dbReference>
<comment type="catalytic activity">
    <reaction evidence="4">
        <text>Couples ATP hydrolysis with the unwinding of duplex DNA by translocating in the 3'-5' direction.</text>
        <dbReference type="EC" id="5.6.2.4"/>
    </reaction>
</comment>
<dbReference type="InterPro" id="IPR014001">
    <property type="entry name" value="Helicase_ATP-bd"/>
</dbReference>
<evidence type="ECO:0000256" key="6">
    <source>
        <dbReference type="SAM" id="MobiDB-lite"/>
    </source>
</evidence>
<evidence type="ECO:0000313" key="9">
    <source>
        <dbReference type="EMBL" id="KJZ69305.1"/>
    </source>
</evidence>
<evidence type="ECO:0000256" key="5">
    <source>
        <dbReference type="ARBA" id="ARBA00034808"/>
    </source>
</evidence>
<accession>A0A0F7ZJ54</accession>
<dbReference type="InterPro" id="IPR022698">
    <property type="entry name" value="OrsD"/>
</dbReference>
<dbReference type="Pfam" id="PF00271">
    <property type="entry name" value="Helicase_C"/>
    <property type="match status" value="1"/>
</dbReference>
<dbReference type="OrthoDB" id="5222260at2759"/>
<evidence type="ECO:0000256" key="2">
    <source>
        <dbReference type="ARBA" id="ARBA00022741"/>
    </source>
</evidence>
<evidence type="ECO:0000313" key="10">
    <source>
        <dbReference type="Proteomes" id="UP000054481"/>
    </source>
</evidence>
<feature type="domain" description="Helicase ATP-binding" evidence="7">
    <location>
        <begin position="1667"/>
        <end position="1826"/>
    </location>
</feature>
<feature type="region of interest" description="Disordered" evidence="6">
    <location>
        <begin position="2042"/>
        <end position="2070"/>
    </location>
</feature>
<dbReference type="GO" id="GO:0005694">
    <property type="term" value="C:chromosome"/>
    <property type="evidence" value="ECO:0007669"/>
    <property type="project" value="TreeGrafter"/>
</dbReference>
<dbReference type="PANTHER" id="PTHR13710">
    <property type="entry name" value="DNA HELICASE RECQ FAMILY MEMBER"/>
    <property type="match status" value="1"/>
</dbReference>
<dbReference type="Pfam" id="PF12013">
    <property type="entry name" value="OrsD"/>
    <property type="match status" value="1"/>
</dbReference>
<gene>
    <name evidence="9" type="ORF">HIM_11299</name>
</gene>
<dbReference type="PROSITE" id="PS51194">
    <property type="entry name" value="HELICASE_CTER"/>
    <property type="match status" value="1"/>
</dbReference>
<dbReference type="Proteomes" id="UP000054481">
    <property type="component" value="Unassembled WGS sequence"/>
</dbReference>
<dbReference type="SMART" id="SM00490">
    <property type="entry name" value="HELICc"/>
    <property type="match status" value="1"/>
</dbReference>
<dbReference type="InterPro" id="IPR027417">
    <property type="entry name" value="P-loop_NTPase"/>
</dbReference>
<keyword evidence="3" id="KW-0067">ATP-binding</keyword>
<feature type="compositionally biased region" description="Polar residues" evidence="6">
    <location>
        <begin position="263"/>
        <end position="275"/>
    </location>
</feature>
<keyword evidence="2" id="KW-0547">Nucleotide-binding</keyword>
<keyword evidence="10" id="KW-1185">Reference proteome</keyword>
<feature type="region of interest" description="Disordered" evidence="6">
    <location>
        <begin position="843"/>
        <end position="888"/>
    </location>
</feature>
<dbReference type="GO" id="GO:0043138">
    <property type="term" value="F:3'-5' DNA helicase activity"/>
    <property type="evidence" value="ECO:0007669"/>
    <property type="project" value="UniProtKB-EC"/>
</dbReference>
<dbReference type="PROSITE" id="PS51192">
    <property type="entry name" value="HELICASE_ATP_BIND_1"/>
    <property type="match status" value="1"/>
</dbReference>
<evidence type="ECO:0000256" key="4">
    <source>
        <dbReference type="ARBA" id="ARBA00034617"/>
    </source>
</evidence>
<feature type="domain" description="Helicase C-terminal" evidence="8">
    <location>
        <begin position="1863"/>
        <end position="2021"/>
    </location>
</feature>
<evidence type="ECO:0000256" key="3">
    <source>
        <dbReference type="ARBA" id="ARBA00022840"/>
    </source>
</evidence>
<evidence type="ECO:0000256" key="1">
    <source>
        <dbReference type="ARBA" id="ARBA00005446"/>
    </source>
</evidence>
<dbReference type="EC" id="5.6.2.4" evidence="5"/>
<name>A0A0F7ZJ54_9HYPO</name>
<dbReference type="InterPro" id="IPR001650">
    <property type="entry name" value="Helicase_C-like"/>
</dbReference>
<feature type="compositionally biased region" description="Basic and acidic residues" evidence="6">
    <location>
        <begin position="2048"/>
        <end position="2058"/>
    </location>
</feature>
<feature type="compositionally biased region" description="Acidic residues" evidence="6">
    <location>
        <begin position="308"/>
        <end position="327"/>
    </location>
</feature>
<comment type="similarity">
    <text evidence="1">Belongs to the helicase family. RecQ subfamily.</text>
</comment>